<keyword evidence="2" id="KW-0418">Kinase</keyword>
<accession>A0ABT1KBL0</accession>
<dbReference type="PANTHER" id="PTHR40697:SF2">
    <property type="entry name" value="ATP-NAD KINASE-RELATED"/>
    <property type="match status" value="1"/>
</dbReference>
<dbReference type="Proteomes" id="UP001320766">
    <property type="component" value="Unassembled WGS sequence"/>
</dbReference>
<dbReference type="Pfam" id="PF20143">
    <property type="entry name" value="NAD_kinase_C"/>
    <property type="match status" value="1"/>
</dbReference>
<dbReference type="Pfam" id="PF01513">
    <property type="entry name" value="NAD_kinase"/>
    <property type="match status" value="1"/>
</dbReference>
<evidence type="ECO:0000256" key="1">
    <source>
        <dbReference type="SAM" id="MobiDB-lite"/>
    </source>
</evidence>
<dbReference type="GO" id="GO:0016301">
    <property type="term" value="F:kinase activity"/>
    <property type="evidence" value="ECO:0007669"/>
    <property type="project" value="UniProtKB-KW"/>
</dbReference>
<keyword evidence="3" id="KW-1185">Reference proteome</keyword>
<dbReference type="EMBL" id="JAMZEC010000001">
    <property type="protein sequence ID" value="MCP2351393.1"/>
    <property type="molecule type" value="Genomic_DNA"/>
</dbReference>
<feature type="region of interest" description="Disordered" evidence="1">
    <location>
        <begin position="63"/>
        <end position="113"/>
    </location>
</feature>
<gene>
    <name evidence="2" type="ORF">HD595_007515</name>
</gene>
<dbReference type="InterPro" id="IPR002504">
    <property type="entry name" value="NADK"/>
</dbReference>
<reference evidence="2 3" key="1">
    <citation type="submission" date="2022-06" db="EMBL/GenBank/DDBJ databases">
        <title>Sequencing the genomes of 1000 actinobacteria strains.</title>
        <authorList>
            <person name="Klenk H.-P."/>
        </authorList>
    </citation>
    <scope>NUCLEOTIDE SEQUENCE [LARGE SCALE GENOMIC DNA]</scope>
    <source>
        <strain evidence="2 3">DSM 44170</strain>
    </source>
</reference>
<evidence type="ECO:0000313" key="3">
    <source>
        <dbReference type="Proteomes" id="UP001320766"/>
    </source>
</evidence>
<protein>
    <submittedName>
        <fullName evidence="2">Polyphosphate/ATP-dependent NAD kinase</fullName>
    </submittedName>
</protein>
<sequence>MSAGVSVGLVVNPVAGLGGAAGLKGSDGAEVQRAALARGATPRAGERAERAVRALLARRPGTRLVTAPGPMGEHSARAAGAPHDLVRSTAGPHSAGTPADSLGSGAGAPTTARDTREAVLAMAGVDLLLFAGGDGTARDVLDAVRELRERGERVPPVLGIPAGVKVYSGCFAVSPAAAGFLAAAYLSGASGVSGPALAEAEVVDLDEDRYRQGLVSPVLYGAVLVPAAPAALSGRKAGSSGTAPGTVEGIAREVVSRMRPGVRHVLGPGATTRAVGRELGLATTLLGVDVVERAERDGRDGHGERDGGGRLVAADVSEEELSALVAGRETVLVLSVIGGQGFVLGRGNQQVSPRVLRAVLGDTPGARADGRLLVLATQQKLAALGGRPLLADSGDEDLDRMLAGHVQVITGHHESTIYRISAASEELNG</sequence>
<dbReference type="SUPFAM" id="SSF111331">
    <property type="entry name" value="NAD kinase/diacylglycerol kinase-like"/>
    <property type="match status" value="1"/>
</dbReference>
<proteinExistence type="predicted"/>
<dbReference type="InterPro" id="IPR016064">
    <property type="entry name" value="NAD/diacylglycerol_kinase_sf"/>
</dbReference>
<evidence type="ECO:0000313" key="2">
    <source>
        <dbReference type="EMBL" id="MCP2351393.1"/>
    </source>
</evidence>
<dbReference type="PANTHER" id="PTHR40697">
    <property type="entry name" value="ACETOIN CATABOLISM PROTEIN X"/>
    <property type="match status" value="1"/>
</dbReference>
<dbReference type="InterPro" id="IPR039065">
    <property type="entry name" value="AcoX-like"/>
</dbReference>
<name>A0ABT1KBL0_9ACTN</name>
<comment type="caution">
    <text evidence="2">The sequence shown here is derived from an EMBL/GenBank/DDBJ whole genome shotgun (WGS) entry which is preliminary data.</text>
</comment>
<organism evidence="2 3">
    <name type="scientific">Nonomuraea roseoviolacea subsp. carminata</name>
    <dbReference type="NCBI Taxonomy" id="160689"/>
    <lineage>
        <taxon>Bacteria</taxon>
        <taxon>Bacillati</taxon>
        <taxon>Actinomycetota</taxon>
        <taxon>Actinomycetes</taxon>
        <taxon>Streptosporangiales</taxon>
        <taxon>Streptosporangiaceae</taxon>
        <taxon>Nonomuraea</taxon>
    </lineage>
</organism>
<dbReference type="RefSeq" id="WP_253777656.1">
    <property type="nucleotide sequence ID" value="NZ_BAAAVE010000002.1"/>
</dbReference>
<keyword evidence="2" id="KW-0808">Transferase</keyword>